<name>A0A543NKW9_9ACTN</name>
<evidence type="ECO:0000313" key="1">
    <source>
        <dbReference type="EMBL" id="TQN32454.1"/>
    </source>
</evidence>
<dbReference type="AlphaFoldDB" id="A0A543NKW9"/>
<comment type="caution">
    <text evidence="1">The sequence shown here is derived from an EMBL/GenBank/DDBJ whole genome shotgun (WGS) entry which is preliminary data.</text>
</comment>
<gene>
    <name evidence="1" type="ORF">FHX37_2414</name>
</gene>
<proteinExistence type="predicted"/>
<evidence type="ECO:0000313" key="2">
    <source>
        <dbReference type="Proteomes" id="UP000317422"/>
    </source>
</evidence>
<protein>
    <submittedName>
        <fullName evidence="1">Uncharacterized protein</fullName>
    </submittedName>
</protein>
<dbReference type="RefSeq" id="WP_141923943.1">
    <property type="nucleotide sequence ID" value="NZ_VFQC01000001.1"/>
</dbReference>
<dbReference type="OrthoDB" id="4076188at2"/>
<keyword evidence="2" id="KW-1185">Reference proteome</keyword>
<organism evidence="1 2">
    <name type="scientific">Haloactinospora alba</name>
    <dbReference type="NCBI Taxonomy" id="405555"/>
    <lineage>
        <taxon>Bacteria</taxon>
        <taxon>Bacillati</taxon>
        <taxon>Actinomycetota</taxon>
        <taxon>Actinomycetes</taxon>
        <taxon>Streptosporangiales</taxon>
        <taxon>Nocardiopsidaceae</taxon>
        <taxon>Haloactinospora</taxon>
    </lineage>
</organism>
<dbReference type="EMBL" id="VFQC01000001">
    <property type="protein sequence ID" value="TQN32454.1"/>
    <property type="molecule type" value="Genomic_DNA"/>
</dbReference>
<accession>A0A543NKW9</accession>
<dbReference type="Proteomes" id="UP000317422">
    <property type="component" value="Unassembled WGS sequence"/>
</dbReference>
<sequence length="227" mass="25149">MGVPPPEPAHGPQPDMHGYVLSMPFPVAAPQLRVALTGDPSSLGTEMLAYSVNPHLTALVCYQTQPSSYEAMVLDKRYLQAWGVSKQDVWFTALRNMAQDPVDGQTYQTTADTPVHVVHGLTWPGSAHVMRLAELAREPLPYGAIVMLPDPNVLVYAVLRSKRSIPLLPFLYQTFRSLDRGEAITDQMIWWRGGKLSCMPTRSDPAGGLQLQHTDEFSAMLERELPP</sequence>
<reference evidence="1 2" key="1">
    <citation type="submission" date="2019-06" db="EMBL/GenBank/DDBJ databases">
        <title>Sequencing the genomes of 1000 actinobacteria strains.</title>
        <authorList>
            <person name="Klenk H.-P."/>
        </authorList>
    </citation>
    <scope>NUCLEOTIDE SEQUENCE [LARGE SCALE GENOMIC DNA]</scope>
    <source>
        <strain evidence="1 2">DSM 45015</strain>
    </source>
</reference>